<keyword evidence="1" id="KW-0472">Membrane</keyword>
<feature type="transmembrane region" description="Helical" evidence="1">
    <location>
        <begin position="6"/>
        <end position="26"/>
    </location>
</feature>
<dbReference type="Proteomes" id="UP000231503">
    <property type="component" value="Unassembled WGS sequence"/>
</dbReference>
<evidence type="ECO:0008006" key="4">
    <source>
        <dbReference type="Google" id="ProtNLM"/>
    </source>
</evidence>
<organism evidence="2 3">
    <name type="scientific">Candidatus Niyogibacteria bacterium CG10_big_fil_rev_8_21_14_0_10_46_36</name>
    <dbReference type="NCBI Taxonomy" id="1974726"/>
    <lineage>
        <taxon>Bacteria</taxon>
        <taxon>Candidatus Niyogiibacteriota</taxon>
    </lineage>
</organism>
<comment type="caution">
    <text evidence="2">The sequence shown here is derived from an EMBL/GenBank/DDBJ whole genome shotgun (WGS) entry which is preliminary data.</text>
</comment>
<keyword evidence="1" id="KW-0812">Transmembrane</keyword>
<keyword evidence="1" id="KW-1133">Transmembrane helix</keyword>
<sequence length="175" mass="19852">MRKSITIIIGVIVLLAFLAWLGRFFVAKISEKQQHLVDIQTEIERMGVRQQNLKDLEILFDEVQQRKDEIDSVFINERSVVRVIESFEARARELGVELEVESASLPTASAARGPEIQLHLEGSFDALYRYIKVLEVMPFQISIDLVNINKRSSAEGPGWAATIRLTVLSFLSQLP</sequence>
<dbReference type="AlphaFoldDB" id="A0A2H0TCI3"/>
<name>A0A2H0TCI3_9BACT</name>
<proteinExistence type="predicted"/>
<protein>
    <recommendedName>
        <fullName evidence="4">Type 4a pilus biogenesis protein PilO</fullName>
    </recommendedName>
</protein>
<dbReference type="EMBL" id="PFCO01000009">
    <property type="protein sequence ID" value="PIR69266.1"/>
    <property type="molecule type" value="Genomic_DNA"/>
</dbReference>
<evidence type="ECO:0000256" key="1">
    <source>
        <dbReference type="SAM" id="Phobius"/>
    </source>
</evidence>
<reference evidence="3" key="1">
    <citation type="submission" date="2017-09" db="EMBL/GenBank/DDBJ databases">
        <title>Depth-based differentiation of microbial function through sediment-hosted aquifers and enrichment of novel symbionts in the deep terrestrial subsurface.</title>
        <authorList>
            <person name="Probst A.J."/>
            <person name="Ladd B."/>
            <person name="Jarett J.K."/>
            <person name="Geller-Mcgrath D.E."/>
            <person name="Sieber C.M.K."/>
            <person name="Emerson J.B."/>
            <person name="Anantharaman K."/>
            <person name="Thomas B.C."/>
            <person name="Malmstrom R."/>
            <person name="Stieglmeier M."/>
            <person name="Klingl A."/>
            <person name="Woyke T."/>
            <person name="Ryan C.M."/>
            <person name="Banfield J.F."/>
        </authorList>
    </citation>
    <scope>NUCLEOTIDE SEQUENCE [LARGE SCALE GENOMIC DNA]</scope>
</reference>
<gene>
    <name evidence="2" type="ORF">COU47_04195</name>
</gene>
<accession>A0A2H0TCI3</accession>
<evidence type="ECO:0000313" key="2">
    <source>
        <dbReference type="EMBL" id="PIR69266.1"/>
    </source>
</evidence>
<evidence type="ECO:0000313" key="3">
    <source>
        <dbReference type="Proteomes" id="UP000231503"/>
    </source>
</evidence>